<protein>
    <recommendedName>
        <fullName evidence="4">Serine hydrolase</fullName>
    </recommendedName>
</protein>
<dbReference type="SUPFAM" id="SSF56601">
    <property type="entry name" value="beta-lactamase/transpeptidase-like"/>
    <property type="match status" value="1"/>
</dbReference>
<dbReference type="RefSeq" id="WP_123959865.1">
    <property type="nucleotide sequence ID" value="NZ_CP033898.1"/>
</dbReference>
<feature type="signal peptide" evidence="1">
    <location>
        <begin position="1"/>
        <end position="35"/>
    </location>
</feature>
<organism evidence="2 3">
    <name type="scientific">Corynebacterium pseudopelargi</name>
    <dbReference type="NCBI Taxonomy" id="2080757"/>
    <lineage>
        <taxon>Bacteria</taxon>
        <taxon>Bacillati</taxon>
        <taxon>Actinomycetota</taxon>
        <taxon>Actinomycetes</taxon>
        <taxon>Mycobacteriales</taxon>
        <taxon>Corynebacteriaceae</taxon>
        <taxon>Corynebacterium</taxon>
    </lineage>
</organism>
<feature type="chain" id="PRO_5018317222" description="Serine hydrolase" evidence="1">
    <location>
        <begin position="36"/>
        <end position="288"/>
    </location>
</feature>
<dbReference type="OrthoDB" id="4535618at2"/>
<dbReference type="InterPro" id="IPR012338">
    <property type="entry name" value="Beta-lactam/transpept-like"/>
</dbReference>
<evidence type="ECO:0000256" key="1">
    <source>
        <dbReference type="SAM" id="SignalP"/>
    </source>
</evidence>
<keyword evidence="1" id="KW-0732">Signal</keyword>
<sequence precursor="true">MIPSIQTLGAYRSTRVASVVLAVALPFAAAPMAQAVEVPINGVPDRTQITVQTPVGIHASTPNADESRPALSLSKLYLGYWVLHHGAPEDKAKVEPMIRFSDDRIASELDATYPQAIPEVIAQFGLGQTHYNGFWGNTTTSTNDMARFLQAIALDPVAWPLINGMRTAAPVAADGYRQDYGTATLPGIWATKFGWSDDCQSVHATASFGPGFVVAANTFGPAPQLTQDVQQALSAQALLGQGSSTVSAVPLWSVRDQLSGVVDASVLSGLADSVLVPTVVLDALLPRG</sequence>
<evidence type="ECO:0008006" key="4">
    <source>
        <dbReference type="Google" id="ProtNLM"/>
    </source>
</evidence>
<dbReference type="Gene3D" id="3.40.710.10">
    <property type="entry name" value="DD-peptidase/beta-lactamase superfamily"/>
    <property type="match status" value="1"/>
</dbReference>
<dbReference type="AlphaFoldDB" id="A0A3G6IY20"/>
<gene>
    <name evidence="2" type="ORF">CPPEL_03730</name>
</gene>
<name>A0A3G6IY20_9CORY</name>
<proteinExistence type="predicted"/>
<dbReference type="Proteomes" id="UP000271426">
    <property type="component" value="Chromosome"/>
</dbReference>
<evidence type="ECO:0000313" key="3">
    <source>
        <dbReference type="Proteomes" id="UP000271426"/>
    </source>
</evidence>
<keyword evidence="3" id="KW-1185">Reference proteome</keyword>
<reference evidence="2 3" key="1">
    <citation type="submission" date="2018-11" db="EMBL/GenBank/DDBJ databases">
        <authorList>
            <person name="Kleinhagauer T."/>
            <person name="Glaeser S.P."/>
            <person name="Spergser J."/>
            <person name="Ruckert C."/>
            <person name="Kaempfer P."/>
            <person name="Busse H.-J."/>
        </authorList>
    </citation>
    <scope>NUCLEOTIDE SEQUENCE [LARGE SCALE GENOMIC DNA]</scope>
    <source>
        <strain evidence="2 3">812CH</strain>
    </source>
</reference>
<evidence type="ECO:0000313" key="2">
    <source>
        <dbReference type="EMBL" id="AZA08874.1"/>
    </source>
</evidence>
<dbReference type="EMBL" id="CP033898">
    <property type="protein sequence ID" value="AZA08874.1"/>
    <property type="molecule type" value="Genomic_DNA"/>
</dbReference>
<accession>A0A3G6IY20</accession>
<dbReference type="KEGG" id="cpso:CPPEL_03730"/>